<keyword evidence="3" id="KW-1185">Reference proteome</keyword>
<name>A0A8J5ID43_9STRA</name>
<feature type="transmembrane region" description="Helical" evidence="1">
    <location>
        <begin position="61"/>
        <end position="80"/>
    </location>
</feature>
<dbReference type="AlphaFoldDB" id="A0A8J5ID43"/>
<evidence type="ECO:0000256" key="1">
    <source>
        <dbReference type="SAM" id="Phobius"/>
    </source>
</evidence>
<evidence type="ECO:0000313" key="2">
    <source>
        <dbReference type="EMBL" id="KAG6942966.1"/>
    </source>
</evidence>
<organism evidence="2 3">
    <name type="scientific">Phytophthora aleatoria</name>
    <dbReference type="NCBI Taxonomy" id="2496075"/>
    <lineage>
        <taxon>Eukaryota</taxon>
        <taxon>Sar</taxon>
        <taxon>Stramenopiles</taxon>
        <taxon>Oomycota</taxon>
        <taxon>Peronosporomycetes</taxon>
        <taxon>Peronosporales</taxon>
        <taxon>Peronosporaceae</taxon>
        <taxon>Phytophthora</taxon>
    </lineage>
</organism>
<keyword evidence="1" id="KW-0472">Membrane</keyword>
<comment type="caution">
    <text evidence="2">The sequence shown here is derived from an EMBL/GenBank/DDBJ whole genome shotgun (WGS) entry which is preliminary data.</text>
</comment>
<reference evidence="2" key="1">
    <citation type="submission" date="2021-01" db="EMBL/GenBank/DDBJ databases">
        <title>Phytophthora aleatoria, a newly-described species from Pinus radiata is distinct from Phytophthora cactorum isolates based on comparative genomics.</title>
        <authorList>
            <person name="Mcdougal R."/>
            <person name="Panda P."/>
            <person name="Williams N."/>
            <person name="Studholme D.J."/>
        </authorList>
    </citation>
    <scope>NUCLEOTIDE SEQUENCE</scope>
    <source>
        <strain evidence="2">NZFS 4037</strain>
    </source>
</reference>
<evidence type="ECO:0000313" key="3">
    <source>
        <dbReference type="Proteomes" id="UP000709295"/>
    </source>
</evidence>
<accession>A0A8J5ID43</accession>
<gene>
    <name evidence="2" type="ORF">JG688_00017844</name>
</gene>
<keyword evidence="1" id="KW-1133">Transmembrane helix</keyword>
<sequence>MKTGNKWFQYFTPSSYSLVVVVGEQFGEVQDVITVNTSTDLTVTKCIEDIYDFSTERKYNCMVDLLASWVALQVAIYLTFKFVSHSTT</sequence>
<dbReference type="Proteomes" id="UP000709295">
    <property type="component" value="Unassembled WGS sequence"/>
</dbReference>
<dbReference type="EMBL" id="JAENGY010002886">
    <property type="protein sequence ID" value="KAG6942966.1"/>
    <property type="molecule type" value="Genomic_DNA"/>
</dbReference>
<protein>
    <submittedName>
        <fullName evidence="2">Uncharacterized protein</fullName>
    </submittedName>
</protein>
<keyword evidence="1" id="KW-0812">Transmembrane</keyword>
<proteinExistence type="predicted"/>